<dbReference type="PANTHER" id="PTHR30441">
    <property type="entry name" value="DUF748 DOMAIN-CONTAINING PROTEIN"/>
    <property type="match status" value="1"/>
</dbReference>
<gene>
    <name evidence="2" type="ORF">MAF45_07770</name>
</gene>
<keyword evidence="1" id="KW-0472">Membrane</keyword>
<dbReference type="InterPro" id="IPR052894">
    <property type="entry name" value="AsmA-related"/>
</dbReference>
<dbReference type="InterPro" id="IPR008023">
    <property type="entry name" value="DUF748"/>
</dbReference>
<dbReference type="Pfam" id="PF05359">
    <property type="entry name" value="DUF748"/>
    <property type="match status" value="2"/>
</dbReference>
<dbReference type="PANTHER" id="PTHR30441:SF8">
    <property type="entry name" value="DUF748 DOMAIN-CONTAINING PROTEIN"/>
    <property type="match status" value="1"/>
</dbReference>
<evidence type="ECO:0000313" key="2">
    <source>
        <dbReference type="EMBL" id="MCG5031336.1"/>
    </source>
</evidence>
<dbReference type="Proteomes" id="UP001297600">
    <property type="component" value="Unassembled WGS sequence"/>
</dbReference>
<evidence type="ECO:0000313" key="3">
    <source>
        <dbReference type="Proteomes" id="UP001297600"/>
    </source>
</evidence>
<keyword evidence="1" id="KW-0812">Transmembrane</keyword>
<evidence type="ECO:0000256" key="1">
    <source>
        <dbReference type="SAM" id="Phobius"/>
    </source>
</evidence>
<dbReference type="RefSeq" id="WP_237979067.1">
    <property type="nucleotide sequence ID" value="NZ_JAKNCT010000008.1"/>
</dbReference>
<proteinExistence type="predicted"/>
<keyword evidence="1" id="KW-1133">Transmembrane helix</keyword>
<name>A0ABS9MRS3_9BURK</name>
<keyword evidence="3" id="KW-1185">Reference proteome</keyword>
<feature type="transmembrane region" description="Helical" evidence="1">
    <location>
        <begin position="9"/>
        <end position="28"/>
    </location>
</feature>
<protein>
    <submittedName>
        <fullName evidence="2">DUF748 domain-containing protein</fullName>
    </submittedName>
</protein>
<organism evidence="2 3">
    <name type="scientific">Mesosutterella porci</name>
    <dbReference type="NCBI Taxonomy" id="2915351"/>
    <lineage>
        <taxon>Bacteria</taxon>
        <taxon>Pseudomonadati</taxon>
        <taxon>Pseudomonadota</taxon>
        <taxon>Betaproteobacteria</taxon>
        <taxon>Burkholderiales</taxon>
        <taxon>Sutterellaceae</taxon>
        <taxon>Mesosutterella</taxon>
    </lineage>
</organism>
<accession>A0ABS9MRS3</accession>
<reference evidence="2 3" key="1">
    <citation type="submission" date="2022-02" db="EMBL/GenBank/DDBJ databases">
        <title>Mesosutterella porci, a novel member of the family Sutterellaceae from pig feces.</title>
        <authorList>
            <person name="Wylensek D."/>
            <person name="Clavel T."/>
        </authorList>
    </citation>
    <scope>NUCLEOTIDE SEQUENCE [LARGE SCALE GENOMIC DNA]</scope>
    <source>
        <strain evidence="3">oilRF-744-wt-GAM-9</strain>
    </source>
</reference>
<dbReference type="EMBL" id="JAKNCT010000008">
    <property type="protein sequence ID" value="MCG5031336.1"/>
    <property type="molecule type" value="Genomic_DNA"/>
</dbReference>
<comment type="caution">
    <text evidence="2">The sequence shown here is derived from an EMBL/GenBank/DDBJ whole genome shotgun (WGS) entry which is preliminary data.</text>
</comment>
<sequence length="1300" mass="137484">MRLNRVSKVAIGVAAAYGIYSALGWWALPSGLKWAASGPVSNLLGRKLSIGEVRFNPWTVELTARDIRLSGRSEADKPVTIGSLYANVAALSSITRFGVVLDALSVDHLSGALSVDENGVTNFQDVIDSIHKRLPPQPEKPGEEPFRFSLNNVRLSNSDFRISIPSHGVDEQITEINLGIPFIGSIGSDRNINVLPELRLKANGSAFEAHGRSLPFKDTRATQMHFDLKDYSLPHLARMLPLNAAVSSGSVTAAADVTFAQGTAKTPGTILIDFSAEAKDFAMALNGAPAANSIAFSSLKVDSAEIDLINHKAEVKSVSLESPSVRMQRLADGSLDWSGLFKTASAKADEKSAEDAEAEKKKGGSDFAWVVRSAALEKGRFLLEDQAAHGARIDADSLTAAATNITMKEGETTPFEVSARLLGGSLRANGGIELGALRGKASVDAQRLALGKLSGYAQNAGWSLDGQATLKTNLDFDLSSEPLSVHAQGDLGLKKAALAQNGGSSLDIRLGSARAAQFDAAYKKDLSLKFAKLDLGEGHFALPESGFSVDTSAAARNLELGWAAESGRIDLNARSLALTTPELKAGTFEGRLDKFNADSLRAGWDGRTENATVSGMKLSAEGTSLKAGSFSATARGSDAQNLSVLWKGKAKTLGVTAKAASVSGSSFSASPVQGGTDRIGLEGLRVAVDTNPNGAVDVGAERVNSQPSHIEVAGDTPVKASLSSLTVSGSSFRLADRITFSAPEISADGVKSTVDLFDFNTEHAVLRGAAFEKAAETSLSLDSADLAKAQAISPVNAARVSTLSDTLSVRKFNWQSGASGHLTLESASARSSAFQVEGGGARFGRVDLASVTGVNAPASGTVNIGRIAIEKPRYSISRDAKGNLDIDPLLGKRGSAEKAKQTREEIKKKVAAEEKRIGRQPNQPVRVGEFSIKDGGFTFVDKLVRPAGQFRFGSLNVSVKPVVYGGGNTPSTLTASALINGSSKLSITGSGSPFVDKGKLTAKGTLTAVSMPFFTPYSVHYVSYPIQKGNLSVKSDITMTDKTKIKADNHVVIEQLGWGPYIPNETSISLPVTLATSLLTDSKGNIDFDLPISGDLADPQFSLSDLVLTGLKNLIIKVVASPVNLLASLANFSASSSSKPVLVPFLSGQSRLTADQQSTVTQIVKALKEHPDAKLEITPLINQNGDSEALHQRTYNGLLKVAQSTMPEKERSREAAVRALFAMQFPKEDPKGLSVSEMESRLYKAVAPDRSNIGRLADARCRHIARAVSEAGIKENRIFITGPEFDKKSTVGGVKLRFVR</sequence>